<dbReference type="PANTHER" id="PTHR47843">
    <property type="entry name" value="BTB DOMAIN-CONTAINING PROTEIN-RELATED"/>
    <property type="match status" value="1"/>
</dbReference>
<dbReference type="Proteomes" id="UP001172673">
    <property type="component" value="Unassembled WGS sequence"/>
</dbReference>
<comment type="caution">
    <text evidence="2">The sequence shown here is derived from an EMBL/GenBank/DDBJ whole genome shotgun (WGS) entry which is preliminary data.</text>
</comment>
<protein>
    <recommendedName>
        <fullName evidence="1">BTB domain-containing protein</fullName>
    </recommendedName>
</protein>
<dbReference type="InterPro" id="IPR000210">
    <property type="entry name" value="BTB/POZ_dom"/>
</dbReference>
<keyword evidence="3" id="KW-1185">Reference proteome</keyword>
<dbReference type="Gene3D" id="3.30.710.10">
    <property type="entry name" value="Potassium Channel Kv1.1, Chain A"/>
    <property type="match status" value="1"/>
</dbReference>
<dbReference type="InterPro" id="IPR011333">
    <property type="entry name" value="SKP1/BTB/POZ_sf"/>
</dbReference>
<evidence type="ECO:0000259" key="1">
    <source>
        <dbReference type="PROSITE" id="PS50097"/>
    </source>
</evidence>
<reference evidence="2" key="1">
    <citation type="submission" date="2022-10" db="EMBL/GenBank/DDBJ databases">
        <title>Culturing micro-colonial fungi from biological soil crusts in the Mojave desert and describing Neophaeococcomyces mojavensis, and introducing the new genera and species Taxawa tesnikishii.</title>
        <authorList>
            <person name="Kurbessoian T."/>
            <person name="Stajich J.E."/>
        </authorList>
    </citation>
    <scope>NUCLEOTIDE SEQUENCE</scope>
    <source>
        <strain evidence="2">TK_41</strain>
    </source>
</reference>
<accession>A0AA38X371</accession>
<feature type="domain" description="BTB" evidence="1">
    <location>
        <begin position="21"/>
        <end position="88"/>
    </location>
</feature>
<gene>
    <name evidence="2" type="ORF">H2200_009804</name>
</gene>
<organism evidence="2 3">
    <name type="scientific">Cladophialophora chaetospira</name>
    <dbReference type="NCBI Taxonomy" id="386627"/>
    <lineage>
        <taxon>Eukaryota</taxon>
        <taxon>Fungi</taxon>
        <taxon>Dikarya</taxon>
        <taxon>Ascomycota</taxon>
        <taxon>Pezizomycotina</taxon>
        <taxon>Eurotiomycetes</taxon>
        <taxon>Chaetothyriomycetidae</taxon>
        <taxon>Chaetothyriales</taxon>
        <taxon>Herpotrichiellaceae</taxon>
        <taxon>Cladophialophora</taxon>
    </lineage>
</organism>
<dbReference type="PROSITE" id="PS50097">
    <property type="entry name" value="BTB"/>
    <property type="match status" value="1"/>
</dbReference>
<dbReference type="AlphaFoldDB" id="A0AA38X371"/>
<sequence length="282" mass="31383">MAAEEVRPPNYLALLESGQYSDFIIECQGIEFKVHRAIVCPQSTMLSKAINGPFKEAEEGRINLTEEDPEILSRVLCYLYTSDYDAASVPGFSSKAHQTSKYLSLTSDSNTTLPGNVNELMVHILVFRYSDMLGIEPLKILSAKRTVDGAGLLLHETTFAKPLRLMYESTRSDDLYVRLPVTVMCASNRALESFVDTVDVIKAHEPIAWYLGMTMLRMSQASAQALKEEVLKEVLSQVNNARFCQAEHDEGAPCIPGYYKLKTDGTVGAYCNTTCADRCRPQ</sequence>
<dbReference type="CDD" id="cd18186">
    <property type="entry name" value="BTB_POZ_ZBTB_KLHL-like"/>
    <property type="match status" value="1"/>
</dbReference>
<dbReference type="EMBL" id="JAPDRK010000015">
    <property type="protein sequence ID" value="KAJ9605955.1"/>
    <property type="molecule type" value="Genomic_DNA"/>
</dbReference>
<dbReference type="SUPFAM" id="SSF54695">
    <property type="entry name" value="POZ domain"/>
    <property type="match status" value="1"/>
</dbReference>
<name>A0AA38X371_9EURO</name>
<dbReference type="PANTHER" id="PTHR47843:SF5">
    <property type="entry name" value="BTB_POZ DOMAIN PROTEIN"/>
    <property type="match status" value="1"/>
</dbReference>
<evidence type="ECO:0000313" key="2">
    <source>
        <dbReference type="EMBL" id="KAJ9605955.1"/>
    </source>
</evidence>
<dbReference type="Pfam" id="PF00651">
    <property type="entry name" value="BTB"/>
    <property type="match status" value="1"/>
</dbReference>
<proteinExistence type="predicted"/>
<evidence type="ECO:0000313" key="3">
    <source>
        <dbReference type="Proteomes" id="UP001172673"/>
    </source>
</evidence>